<gene>
    <name evidence="7" type="ORF">DGYR_LOCUS8269</name>
</gene>
<feature type="domain" description="GST N-terminal" evidence="6">
    <location>
        <begin position="174"/>
        <end position="261"/>
    </location>
</feature>
<organism evidence="7 8">
    <name type="scientific">Dimorphilus gyrociliatus</name>
    <dbReference type="NCBI Taxonomy" id="2664684"/>
    <lineage>
        <taxon>Eukaryota</taxon>
        <taxon>Metazoa</taxon>
        <taxon>Spiralia</taxon>
        <taxon>Lophotrochozoa</taxon>
        <taxon>Annelida</taxon>
        <taxon>Polychaeta</taxon>
        <taxon>Polychaeta incertae sedis</taxon>
        <taxon>Dinophilidae</taxon>
        <taxon>Dimorphilus</taxon>
    </lineage>
</organism>
<name>A0A7I8VWP5_9ANNE</name>
<comment type="caution">
    <text evidence="7">The sequence shown here is derived from an EMBL/GenBank/DDBJ whole genome shotgun (WGS) entry which is preliminary data.</text>
</comment>
<dbReference type="GO" id="GO:0006749">
    <property type="term" value="P:glutathione metabolic process"/>
    <property type="evidence" value="ECO:0007669"/>
    <property type="project" value="TreeGrafter"/>
</dbReference>
<dbReference type="SUPFAM" id="SSF47616">
    <property type="entry name" value="GST C-terminal domain-like"/>
    <property type="match status" value="1"/>
</dbReference>
<protein>
    <recommendedName>
        <fullName evidence="3">glutathione transferase</fullName>
        <ecNumber evidence="3">2.5.1.18</ecNumber>
    </recommendedName>
</protein>
<dbReference type="Gene3D" id="2.60.120.260">
    <property type="entry name" value="Galactose-binding domain-like"/>
    <property type="match status" value="1"/>
</dbReference>
<evidence type="ECO:0000313" key="8">
    <source>
        <dbReference type="Proteomes" id="UP000549394"/>
    </source>
</evidence>
<comment type="catalytic activity">
    <reaction evidence="5">
        <text>RX + glutathione = an S-substituted glutathione + a halide anion + H(+)</text>
        <dbReference type="Rhea" id="RHEA:16437"/>
        <dbReference type="ChEBI" id="CHEBI:15378"/>
        <dbReference type="ChEBI" id="CHEBI:16042"/>
        <dbReference type="ChEBI" id="CHEBI:17792"/>
        <dbReference type="ChEBI" id="CHEBI:57925"/>
        <dbReference type="ChEBI" id="CHEBI:90779"/>
        <dbReference type="EC" id="2.5.1.18"/>
    </reaction>
</comment>
<dbReference type="OrthoDB" id="4951845at2759"/>
<evidence type="ECO:0000256" key="3">
    <source>
        <dbReference type="ARBA" id="ARBA00012452"/>
    </source>
</evidence>
<dbReference type="Proteomes" id="UP000549394">
    <property type="component" value="Unassembled WGS sequence"/>
</dbReference>
<dbReference type="InterPro" id="IPR036249">
    <property type="entry name" value="Thioredoxin-like_sf"/>
</dbReference>
<comment type="similarity">
    <text evidence="2">Belongs to the GST superfamily. Mu family.</text>
</comment>
<dbReference type="SUPFAM" id="SSF49785">
    <property type="entry name" value="Galactose-binding domain-like"/>
    <property type="match status" value="1"/>
</dbReference>
<dbReference type="PROSITE" id="PS50404">
    <property type="entry name" value="GST_NTER"/>
    <property type="match status" value="1"/>
</dbReference>
<comment type="function">
    <text evidence="1">Conjugation of reduced glutathione to a wide number of exogenous and endogenous hydrophobic electrophiles.</text>
</comment>
<evidence type="ECO:0000259" key="6">
    <source>
        <dbReference type="PROSITE" id="PS50404"/>
    </source>
</evidence>
<sequence length="343" mass="39687">MSNLAKNRETLQSSIHGSLGGSQNAVDGMSNAKWNSLDPTCAHTNSLLNSWWLVDLGENCVVFAISIINRLIKGDRLRDLRIDLTDTKDIFTSERTTCGQYRRKVNFNNIAICGNPDNNNQYQAIDLSSLNLNSVNIELKGIGVEDSCIKYEIILSANFFKYLGLREYHLSSKENRYYEEIDMTDYVQPIRLLLKFCYVDFIDKSYECGPAPRYNKDCWLEEKFNLGLEIPNLPYYIDGKFTLTQSTAILRYIANKHHLSGNSAEEDGKIDMLAEQLFDFREKFVEVCYHDAHNQYKCEKLKDYEVIKDLYIENLDKDLTIWENLLAKNDKNQEWLLGSKVIK</sequence>
<keyword evidence="4" id="KW-0808">Transferase</keyword>
<dbReference type="Pfam" id="PF02798">
    <property type="entry name" value="GST_N"/>
    <property type="match status" value="1"/>
</dbReference>
<accession>A0A7I8VWP5</accession>
<evidence type="ECO:0000256" key="5">
    <source>
        <dbReference type="ARBA" id="ARBA00047960"/>
    </source>
</evidence>
<reference evidence="7 8" key="1">
    <citation type="submission" date="2020-08" db="EMBL/GenBank/DDBJ databases">
        <authorList>
            <person name="Hejnol A."/>
        </authorList>
    </citation>
    <scope>NUCLEOTIDE SEQUENCE [LARGE SCALE GENOMIC DNA]</scope>
</reference>
<dbReference type="EMBL" id="CAJFCJ010000012">
    <property type="protein sequence ID" value="CAD5120136.1"/>
    <property type="molecule type" value="Genomic_DNA"/>
</dbReference>
<dbReference type="InterPro" id="IPR004045">
    <property type="entry name" value="Glutathione_S-Trfase_N"/>
</dbReference>
<dbReference type="Pfam" id="PF22633">
    <property type="entry name" value="F5_F8_type_C_2"/>
    <property type="match status" value="1"/>
</dbReference>
<dbReference type="GO" id="GO:0004364">
    <property type="term" value="F:glutathione transferase activity"/>
    <property type="evidence" value="ECO:0007669"/>
    <property type="project" value="UniProtKB-EC"/>
</dbReference>
<dbReference type="Gene3D" id="1.20.1050.130">
    <property type="match status" value="1"/>
</dbReference>
<dbReference type="InterPro" id="IPR050213">
    <property type="entry name" value="GST_superfamily"/>
</dbReference>
<evidence type="ECO:0000256" key="2">
    <source>
        <dbReference type="ARBA" id="ARBA00005861"/>
    </source>
</evidence>
<dbReference type="PANTHER" id="PTHR11571:SF222">
    <property type="entry name" value="GLUTATHIONE TRANSFERASE"/>
    <property type="match status" value="1"/>
</dbReference>
<proteinExistence type="inferred from homology"/>
<dbReference type="PANTHER" id="PTHR11571">
    <property type="entry name" value="GLUTATHIONE S-TRANSFERASE"/>
    <property type="match status" value="1"/>
</dbReference>
<dbReference type="AlphaFoldDB" id="A0A7I8VWP5"/>
<dbReference type="InterPro" id="IPR008979">
    <property type="entry name" value="Galactose-bd-like_sf"/>
</dbReference>
<evidence type="ECO:0000256" key="1">
    <source>
        <dbReference type="ARBA" id="ARBA00003701"/>
    </source>
</evidence>
<dbReference type="EC" id="2.5.1.18" evidence="3"/>
<dbReference type="SUPFAM" id="SSF52833">
    <property type="entry name" value="Thioredoxin-like"/>
    <property type="match status" value="1"/>
</dbReference>
<evidence type="ECO:0000256" key="4">
    <source>
        <dbReference type="ARBA" id="ARBA00022679"/>
    </source>
</evidence>
<evidence type="ECO:0000313" key="7">
    <source>
        <dbReference type="EMBL" id="CAD5120136.1"/>
    </source>
</evidence>
<dbReference type="InterPro" id="IPR036282">
    <property type="entry name" value="Glutathione-S-Trfase_C_sf"/>
</dbReference>
<keyword evidence="8" id="KW-1185">Reference proteome</keyword>